<evidence type="ECO:0000256" key="5">
    <source>
        <dbReference type="ARBA" id="ARBA00022691"/>
    </source>
</evidence>
<dbReference type="NCBIfam" id="TIGR01470">
    <property type="entry name" value="cysG_Nterm"/>
    <property type="match status" value="1"/>
</dbReference>
<keyword evidence="10" id="KW-0511">Multifunctional enzyme</keyword>
<dbReference type="InterPro" id="IPR006366">
    <property type="entry name" value="CobA/CysG_C"/>
</dbReference>
<dbReference type="InterPro" id="IPR006367">
    <property type="entry name" value="Sirohaem_synthase_N"/>
</dbReference>
<evidence type="ECO:0000259" key="13">
    <source>
        <dbReference type="Pfam" id="PF00590"/>
    </source>
</evidence>
<evidence type="ECO:0000313" key="15">
    <source>
        <dbReference type="Proteomes" id="UP000527616"/>
    </source>
</evidence>
<dbReference type="NCBIfam" id="TIGR01469">
    <property type="entry name" value="cobA_cysG_Cterm"/>
    <property type="match status" value="1"/>
</dbReference>
<reference evidence="14 15" key="1">
    <citation type="submission" date="2020-07" db="EMBL/GenBank/DDBJ databases">
        <title>Sequencing the genomes of 1000 actinobacteria strains.</title>
        <authorList>
            <person name="Klenk H.-P."/>
        </authorList>
    </citation>
    <scope>NUCLEOTIDE SEQUENCE [LARGE SCALE GENOMIC DNA]</scope>
    <source>
        <strain evidence="14 15">DSM 103164</strain>
    </source>
</reference>
<dbReference type="Proteomes" id="UP000527616">
    <property type="component" value="Unassembled WGS sequence"/>
</dbReference>
<dbReference type="GO" id="GO:0051287">
    <property type="term" value="F:NAD binding"/>
    <property type="evidence" value="ECO:0007669"/>
    <property type="project" value="InterPro"/>
</dbReference>
<keyword evidence="9" id="KW-0627">Porphyrin biosynthesis</keyword>
<dbReference type="InterPro" id="IPR014776">
    <property type="entry name" value="4pyrrole_Mease_sub2"/>
</dbReference>
<sequence length="420" mass="43840">MSDYPLLLDLAGRRVVMIGGGTVATRRVRGLLEARARVEVIAPRIGEELAALVRDGAITWRPESWRPEFFRSELLAGGERIWLVHAATDDSAANAAAAAEADRHGIWCVRADDHRASSAHTPAVARGSGAADGLTVAVGGGGDPRRAVAVRDAVAAALDSGLLPLRRTRDDARSPVAPGRVALVGGGPGRADLITVRGRQLLAAAEVVIADRLGPRDLLDELDDDVLIIDVGKEPNRHPVPQQRINELLVEHARAGRAVVRLKGGDPFVLGRGGEEAIFCAEHGIGVEVVPGISSATSVPAAAGIPVTHRGITGSFVVASAHRGAEDALHALRDAPSDATLVLLMGVSTLGRTADDLIAAGRRPDTPVAMIESGWTPAQRTTVTTLEKAPLIAEQERVRAPAIIVIGEVVGVRGMLGDLA</sequence>
<gene>
    <name evidence="14" type="ORF">GGQ54_001352</name>
</gene>
<dbReference type="Gene3D" id="3.30.950.10">
    <property type="entry name" value="Methyltransferase, Cobalt-precorrin-4 Transmethylase, Domain 2"/>
    <property type="match status" value="1"/>
</dbReference>
<dbReference type="InterPro" id="IPR035996">
    <property type="entry name" value="4pyrrol_Methylase_sf"/>
</dbReference>
<dbReference type="EMBL" id="JACBZS010000001">
    <property type="protein sequence ID" value="NYI70792.1"/>
    <property type="molecule type" value="Genomic_DNA"/>
</dbReference>
<dbReference type="Gene3D" id="3.40.50.720">
    <property type="entry name" value="NAD(P)-binding Rossmann-like Domain"/>
    <property type="match status" value="1"/>
</dbReference>
<evidence type="ECO:0000256" key="9">
    <source>
        <dbReference type="ARBA" id="ARBA00023244"/>
    </source>
</evidence>
<evidence type="ECO:0000256" key="4">
    <source>
        <dbReference type="ARBA" id="ARBA00022679"/>
    </source>
</evidence>
<dbReference type="EC" id="4.99.1.4" evidence="14"/>
<accession>A0A7Z0IKT7</accession>
<keyword evidence="3 14" id="KW-0489">Methyltransferase</keyword>
<evidence type="ECO:0000256" key="1">
    <source>
        <dbReference type="ARBA" id="ARBA00005010"/>
    </source>
</evidence>
<keyword evidence="15" id="KW-1185">Reference proteome</keyword>
<dbReference type="PIRSF" id="PIRSF036426">
    <property type="entry name" value="Sirohaem_synth"/>
    <property type="match status" value="1"/>
</dbReference>
<dbReference type="InterPro" id="IPR012409">
    <property type="entry name" value="Sirohaem_synth"/>
</dbReference>
<keyword evidence="5" id="KW-0949">S-adenosyl-L-methionine</keyword>
<dbReference type="SUPFAM" id="SSF53790">
    <property type="entry name" value="Tetrapyrrole methylase"/>
    <property type="match status" value="1"/>
</dbReference>
<dbReference type="Pfam" id="PF00590">
    <property type="entry name" value="TP_methylase"/>
    <property type="match status" value="1"/>
</dbReference>
<keyword evidence="7" id="KW-0520">NAD</keyword>
<evidence type="ECO:0000256" key="3">
    <source>
        <dbReference type="ARBA" id="ARBA00022603"/>
    </source>
</evidence>
<dbReference type="EC" id="2.1.1.107" evidence="14"/>
<evidence type="ECO:0000256" key="10">
    <source>
        <dbReference type="ARBA" id="ARBA00023268"/>
    </source>
</evidence>
<feature type="active site" description="Proton acceptor" evidence="12">
    <location>
        <position position="211"/>
    </location>
</feature>
<protein>
    <submittedName>
        <fullName evidence="14">Uroporphyrin-III C-methyltransferase/precorrin-2 dehydrogenase/sirohydrochlorin ferrochelatase</fullName>
        <ecNumber evidence="14">1.3.1.76</ecNumber>
        <ecNumber evidence="14">2.1.1.107</ecNumber>
        <ecNumber evidence="14">4.99.1.4</ecNumber>
    </submittedName>
</protein>
<dbReference type="NCBIfam" id="NF004790">
    <property type="entry name" value="PRK06136.1"/>
    <property type="match status" value="1"/>
</dbReference>
<keyword evidence="8 14" id="KW-0456">Lyase</keyword>
<evidence type="ECO:0000256" key="7">
    <source>
        <dbReference type="ARBA" id="ARBA00023027"/>
    </source>
</evidence>
<dbReference type="RefSeq" id="WP_179444701.1">
    <property type="nucleotide sequence ID" value="NZ_JACBZS010000001.1"/>
</dbReference>
<dbReference type="CDD" id="cd11642">
    <property type="entry name" value="SUMT"/>
    <property type="match status" value="1"/>
</dbReference>
<proteinExistence type="predicted"/>
<feature type="active site" description="Proton donor" evidence="12">
    <location>
        <position position="233"/>
    </location>
</feature>
<keyword evidence="2" id="KW-0169">Cobalamin biosynthesis</keyword>
<comment type="catalytic activity">
    <reaction evidence="11">
        <text>precorrin-2 + NAD(+) = sirohydrochlorin + NADH + 2 H(+)</text>
        <dbReference type="Rhea" id="RHEA:15613"/>
        <dbReference type="ChEBI" id="CHEBI:15378"/>
        <dbReference type="ChEBI" id="CHEBI:57540"/>
        <dbReference type="ChEBI" id="CHEBI:57945"/>
        <dbReference type="ChEBI" id="CHEBI:58351"/>
        <dbReference type="ChEBI" id="CHEBI:58827"/>
        <dbReference type="EC" id="1.3.1.76"/>
    </reaction>
</comment>
<dbReference type="PANTHER" id="PTHR45790">
    <property type="entry name" value="SIROHEME SYNTHASE-RELATED"/>
    <property type="match status" value="1"/>
</dbReference>
<dbReference type="GO" id="GO:0051266">
    <property type="term" value="F:sirohydrochlorin ferrochelatase activity"/>
    <property type="evidence" value="ECO:0007669"/>
    <property type="project" value="UniProtKB-EC"/>
</dbReference>
<organism evidence="14 15">
    <name type="scientific">Naumannella cuiyingiana</name>
    <dbReference type="NCBI Taxonomy" id="1347891"/>
    <lineage>
        <taxon>Bacteria</taxon>
        <taxon>Bacillati</taxon>
        <taxon>Actinomycetota</taxon>
        <taxon>Actinomycetes</taxon>
        <taxon>Propionibacteriales</taxon>
        <taxon>Propionibacteriaceae</taxon>
        <taxon>Naumannella</taxon>
    </lineage>
</organism>
<dbReference type="PANTHER" id="PTHR45790:SF3">
    <property type="entry name" value="S-ADENOSYL-L-METHIONINE-DEPENDENT UROPORPHYRINOGEN III METHYLTRANSFERASE, CHLOROPLASTIC"/>
    <property type="match status" value="1"/>
</dbReference>
<evidence type="ECO:0000256" key="12">
    <source>
        <dbReference type="PIRSR" id="PIRSR036426-1"/>
    </source>
</evidence>
<dbReference type="InterPro" id="IPR014777">
    <property type="entry name" value="4pyrrole_Mease_sub1"/>
</dbReference>
<evidence type="ECO:0000313" key="14">
    <source>
        <dbReference type="EMBL" id="NYI70792.1"/>
    </source>
</evidence>
<dbReference type="GO" id="GO:0019354">
    <property type="term" value="P:siroheme biosynthetic process"/>
    <property type="evidence" value="ECO:0007669"/>
    <property type="project" value="UniProtKB-UniPathway"/>
</dbReference>
<evidence type="ECO:0000256" key="2">
    <source>
        <dbReference type="ARBA" id="ARBA00022573"/>
    </source>
</evidence>
<dbReference type="UniPathway" id="UPA00262">
    <property type="reaction ID" value="UER00222"/>
</dbReference>
<dbReference type="InterPro" id="IPR036291">
    <property type="entry name" value="NAD(P)-bd_dom_sf"/>
</dbReference>
<dbReference type="GO" id="GO:0043115">
    <property type="term" value="F:precorrin-2 dehydrogenase activity"/>
    <property type="evidence" value="ECO:0007669"/>
    <property type="project" value="UniProtKB-EC"/>
</dbReference>
<dbReference type="GO" id="GO:0009236">
    <property type="term" value="P:cobalamin biosynthetic process"/>
    <property type="evidence" value="ECO:0007669"/>
    <property type="project" value="UniProtKB-KW"/>
</dbReference>
<comment type="pathway">
    <text evidence="1">Porphyrin-containing compound metabolism; siroheme biosynthesis; sirohydrochlorin from precorrin-2: step 1/1.</text>
</comment>
<dbReference type="InterPro" id="IPR000878">
    <property type="entry name" value="4pyrrol_Mease"/>
</dbReference>
<feature type="domain" description="Tetrapyrrole methylase" evidence="13">
    <location>
        <begin position="181"/>
        <end position="389"/>
    </location>
</feature>
<dbReference type="GO" id="GO:0004851">
    <property type="term" value="F:uroporphyrin-III C-methyltransferase activity"/>
    <property type="evidence" value="ECO:0007669"/>
    <property type="project" value="UniProtKB-EC"/>
</dbReference>
<dbReference type="InterPro" id="IPR050161">
    <property type="entry name" value="Siro_Cobalamin_biosynth"/>
</dbReference>
<name>A0A7Z0IKT7_9ACTN</name>
<dbReference type="FunFam" id="3.40.1010.10:FF:000001">
    <property type="entry name" value="Siroheme synthase"/>
    <property type="match status" value="1"/>
</dbReference>
<comment type="caution">
    <text evidence="14">The sequence shown here is derived from an EMBL/GenBank/DDBJ whole genome shotgun (WGS) entry which is preliminary data.</text>
</comment>
<dbReference type="AlphaFoldDB" id="A0A7Z0IKT7"/>
<evidence type="ECO:0000256" key="6">
    <source>
        <dbReference type="ARBA" id="ARBA00023002"/>
    </source>
</evidence>
<keyword evidence="4 14" id="KW-0808">Transferase</keyword>
<dbReference type="Gene3D" id="3.40.1010.10">
    <property type="entry name" value="Cobalt-precorrin-4 Transmethylase, Domain 1"/>
    <property type="match status" value="1"/>
</dbReference>
<evidence type="ECO:0000256" key="11">
    <source>
        <dbReference type="ARBA" id="ARBA00047561"/>
    </source>
</evidence>
<evidence type="ECO:0000256" key="8">
    <source>
        <dbReference type="ARBA" id="ARBA00023239"/>
    </source>
</evidence>
<dbReference type="EC" id="1.3.1.76" evidence="14"/>
<keyword evidence="6 14" id="KW-0560">Oxidoreductase</keyword>
<dbReference type="Pfam" id="PF13241">
    <property type="entry name" value="NAD_binding_7"/>
    <property type="match status" value="1"/>
</dbReference>
<dbReference type="SUPFAM" id="SSF51735">
    <property type="entry name" value="NAD(P)-binding Rossmann-fold domains"/>
    <property type="match status" value="1"/>
</dbReference>
<dbReference type="GO" id="GO:0032259">
    <property type="term" value="P:methylation"/>
    <property type="evidence" value="ECO:0007669"/>
    <property type="project" value="UniProtKB-KW"/>
</dbReference>